<dbReference type="CDD" id="cd01335">
    <property type="entry name" value="Radical_SAM"/>
    <property type="match status" value="1"/>
</dbReference>
<keyword evidence="7 13" id="KW-0949">S-adenosyl-L-methionine</keyword>
<comment type="catalytic activity">
    <reaction evidence="13">
        <text>adenosine(2503) in 23S rRNA + 2 reduced [2Fe-2S]-[ferredoxin] + 2 S-adenosyl-L-methionine = 2-methyladenosine(2503) in 23S rRNA + 5'-deoxyadenosine + L-methionine + 2 oxidized [2Fe-2S]-[ferredoxin] + S-adenosyl-L-homocysteine</text>
        <dbReference type="Rhea" id="RHEA:42916"/>
        <dbReference type="Rhea" id="RHEA-COMP:10000"/>
        <dbReference type="Rhea" id="RHEA-COMP:10001"/>
        <dbReference type="Rhea" id="RHEA-COMP:10152"/>
        <dbReference type="Rhea" id="RHEA-COMP:10282"/>
        <dbReference type="ChEBI" id="CHEBI:17319"/>
        <dbReference type="ChEBI" id="CHEBI:33737"/>
        <dbReference type="ChEBI" id="CHEBI:33738"/>
        <dbReference type="ChEBI" id="CHEBI:57844"/>
        <dbReference type="ChEBI" id="CHEBI:57856"/>
        <dbReference type="ChEBI" id="CHEBI:59789"/>
        <dbReference type="ChEBI" id="CHEBI:74411"/>
        <dbReference type="ChEBI" id="CHEBI:74497"/>
        <dbReference type="EC" id="2.1.1.192"/>
    </reaction>
</comment>
<keyword evidence="8 13" id="KW-0819">tRNA processing</keyword>
<evidence type="ECO:0000256" key="6">
    <source>
        <dbReference type="ARBA" id="ARBA00022679"/>
    </source>
</evidence>
<dbReference type="GO" id="GO:0070475">
    <property type="term" value="P:rRNA base methylation"/>
    <property type="evidence" value="ECO:0007669"/>
    <property type="project" value="UniProtKB-UniRule"/>
</dbReference>
<dbReference type="GO" id="GO:0002935">
    <property type="term" value="F:tRNA (adenine(37)-C2)-methyltransferase activity"/>
    <property type="evidence" value="ECO:0007669"/>
    <property type="project" value="UniProtKB-UniRule"/>
</dbReference>
<protein>
    <recommendedName>
        <fullName evidence="13">Probable dual-specificity RNA methyltransferase RlmN</fullName>
        <ecNumber evidence="13">2.1.1.192</ecNumber>
    </recommendedName>
    <alternativeName>
        <fullName evidence="13">23S rRNA (adenine(2503)-C(2))-methyltransferase</fullName>
    </alternativeName>
    <alternativeName>
        <fullName evidence="13">23S rRNA m2A2503 methyltransferase</fullName>
    </alternativeName>
    <alternativeName>
        <fullName evidence="13">Ribosomal RNA large subunit methyltransferase N</fullName>
    </alternativeName>
    <alternativeName>
        <fullName evidence="13">tRNA (adenine(37)-C(2))-methyltransferase</fullName>
    </alternativeName>
    <alternativeName>
        <fullName evidence="13">tRNA m2A37 methyltransferase</fullName>
    </alternativeName>
</protein>
<feature type="active site" description="Proton acceptor" evidence="13">
    <location>
        <position position="103"/>
    </location>
</feature>
<dbReference type="GO" id="GO:0005737">
    <property type="term" value="C:cytoplasm"/>
    <property type="evidence" value="ECO:0007669"/>
    <property type="project" value="UniProtKB-SubCell"/>
</dbReference>
<feature type="binding site" evidence="13">
    <location>
        <position position="206"/>
    </location>
    <ligand>
        <name>S-adenosyl-L-methionine</name>
        <dbReference type="ChEBI" id="CHEBI:59789"/>
    </ligand>
</feature>
<dbReference type="Proteomes" id="UP000739538">
    <property type="component" value="Unassembled WGS sequence"/>
</dbReference>
<dbReference type="Gene3D" id="1.10.150.530">
    <property type="match status" value="1"/>
</dbReference>
<evidence type="ECO:0000256" key="10">
    <source>
        <dbReference type="ARBA" id="ARBA00023004"/>
    </source>
</evidence>
<keyword evidence="12 13" id="KW-1015">Disulfide bond</keyword>
<dbReference type="PIRSF" id="PIRSF006004">
    <property type="entry name" value="CHP00048"/>
    <property type="match status" value="1"/>
</dbReference>
<dbReference type="InterPro" id="IPR013785">
    <property type="entry name" value="Aldolase_TIM"/>
</dbReference>
<feature type="domain" description="Radical SAM core" evidence="14">
    <location>
        <begin position="109"/>
        <end position="343"/>
    </location>
</feature>
<dbReference type="InterPro" id="IPR007197">
    <property type="entry name" value="rSAM"/>
</dbReference>
<feature type="active site" description="S-methylcysteine intermediate" evidence="13">
    <location>
        <position position="348"/>
    </location>
</feature>
<keyword evidence="5 13" id="KW-0489">Methyltransferase</keyword>
<dbReference type="GO" id="GO:0051539">
    <property type="term" value="F:4 iron, 4 sulfur cluster binding"/>
    <property type="evidence" value="ECO:0007669"/>
    <property type="project" value="UniProtKB-UniRule"/>
</dbReference>
<comment type="catalytic activity">
    <reaction evidence="13">
        <text>adenosine(37) in tRNA + 2 reduced [2Fe-2S]-[ferredoxin] + 2 S-adenosyl-L-methionine = 2-methyladenosine(37) in tRNA + 5'-deoxyadenosine + L-methionine + 2 oxidized [2Fe-2S]-[ferredoxin] + S-adenosyl-L-homocysteine</text>
        <dbReference type="Rhea" id="RHEA:43332"/>
        <dbReference type="Rhea" id="RHEA-COMP:10000"/>
        <dbReference type="Rhea" id="RHEA-COMP:10001"/>
        <dbReference type="Rhea" id="RHEA-COMP:10162"/>
        <dbReference type="Rhea" id="RHEA-COMP:10485"/>
        <dbReference type="ChEBI" id="CHEBI:17319"/>
        <dbReference type="ChEBI" id="CHEBI:33737"/>
        <dbReference type="ChEBI" id="CHEBI:33738"/>
        <dbReference type="ChEBI" id="CHEBI:57844"/>
        <dbReference type="ChEBI" id="CHEBI:57856"/>
        <dbReference type="ChEBI" id="CHEBI:59789"/>
        <dbReference type="ChEBI" id="CHEBI:74411"/>
        <dbReference type="ChEBI" id="CHEBI:74497"/>
        <dbReference type="EC" id="2.1.1.192"/>
    </reaction>
</comment>
<dbReference type="GO" id="GO:0070040">
    <property type="term" value="F:rRNA (adenine(2503)-C2-)-methyltransferase activity"/>
    <property type="evidence" value="ECO:0007669"/>
    <property type="project" value="UniProtKB-UniRule"/>
</dbReference>
<keyword evidence="2 13" id="KW-0004">4Fe-4S</keyword>
<dbReference type="Pfam" id="PF04055">
    <property type="entry name" value="Radical_SAM"/>
    <property type="match status" value="1"/>
</dbReference>
<evidence type="ECO:0000256" key="4">
    <source>
        <dbReference type="ARBA" id="ARBA00022552"/>
    </source>
</evidence>
<dbReference type="SUPFAM" id="SSF102114">
    <property type="entry name" value="Radical SAM enzymes"/>
    <property type="match status" value="1"/>
</dbReference>
<feature type="binding site" evidence="13">
    <location>
        <position position="305"/>
    </location>
    <ligand>
        <name>S-adenosyl-L-methionine</name>
        <dbReference type="ChEBI" id="CHEBI:59789"/>
    </ligand>
</feature>
<dbReference type="PANTHER" id="PTHR30544:SF5">
    <property type="entry name" value="RADICAL SAM CORE DOMAIN-CONTAINING PROTEIN"/>
    <property type="match status" value="1"/>
</dbReference>
<dbReference type="InterPro" id="IPR006638">
    <property type="entry name" value="Elp3/MiaA/NifB-like_rSAM"/>
</dbReference>
<keyword evidence="4 13" id="KW-0698">rRNA processing</keyword>
<dbReference type="SFLD" id="SFLDG01062">
    <property type="entry name" value="methyltransferase_(Class_A)"/>
    <property type="match status" value="1"/>
</dbReference>
<comment type="miscellaneous">
    <text evidence="13">Reaction proceeds by a ping-pong mechanism involving intermediate methylation of a conserved cysteine residue.</text>
</comment>
<dbReference type="InterPro" id="IPR058240">
    <property type="entry name" value="rSAM_sf"/>
</dbReference>
<gene>
    <name evidence="13 15" type="primary">rlmN</name>
    <name evidence="15" type="ORF">KDA27_02595</name>
</gene>
<evidence type="ECO:0000256" key="11">
    <source>
        <dbReference type="ARBA" id="ARBA00023014"/>
    </source>
</evidence>
<evidence type="ECO:0000256" key="5">
    <source>
        <dbReference type="ARBA" id="ARBA00022603"/>
    </source>
</evidence>
<dbReference type="GO" id="GO:0000049">
    <property type="term" value="F:tRNA binding"/>
    <property type="evidence" value="ECO:0007669"/>
    <property type="project" value="UniProtKB-UniRule"/>
</dbReference>
<comment type="function">
    <text evidence="13">Specifically methylates position 2 of adenine 2503 in 23S rRNA and position 2 of adenine 37 in tRNAs.</text>
</comment>
<keyword evidence="6 13" id="KW-0808">Transferase</keyword>
<evidence type="ECO:0000256" key="2">
    <source>
        <dbReference type="ARBA" id="ARBA00022485"/>
    </source>
</evidence>
<evidence type="ECO:0000256" key="3">
    <source>
        <dbReference type="ARBA" id="ARBA00022490"/>
    </source>
</evidence>
<evidence type="ECO:0000313" key="16">
    <source>
        <dbReference type="Proteomes" id="UP000739538"/>
    </source>
</evidence>
<dbReference type="InterPro" id="IPR004383">
    <property type="entry name" value="rRNA_lsu_MTrfase_RlmN/Cfr"/>
</dbReference>
<dbReference type="GO" id="GO:0019843">
    <property type="term" value="F:rRNA binding"/>
    <property type="evidence" value="ECO:0007669"/>
    <property type="project" value="UniProtKB-UniRule"/>
</dbReference>
<comment type="caution">
    <text evidence="15">The sequence shown here is derived from an EMBL/GenBank/DDBJ whole genome shotgun (WGS) entry which is preliminary data.</text>
</comment>
<dbReference type="SFLD" id="SFLDF00275">
    <property type="entry name" value="adenosine_C2_methyltransferase"/>
    <property type="match status" value="1"/>
</dbReference>
<accession>A0A956NCS5</accession>
<dbReference type="FunFam" id="3.20.20.70:FF:000014">
    <property type="entry name" value="Probable dual-specificity RNA methyltransferase RlmN"/>
    <property type="match status" value="1"/>
</dbReference>
<keyword evidence="11 13" id="KW-0411">Iron-sulfur</keyword>
<feature type="binding site" evidence="13">
    <location>
        <begin position="174"/>
        <end position="175"/>
    </location>
    <ligand>
        <name>S-adenosyl-L-methionine</name>
        <dbReference type="ChEBI" id="CHEBI:59789"/>
    </ligand>
</feature>
<evidence type="ECO:0000313" key="15">
    <source>
        <dbReference type="EMBL" id="MCA9754664.1"/>
    </source>
</evidence>
<dbReference type="EC" id="2.1.1.192" evidence="13"/>
<feature type="binding site" evidence="13">
    <location>
        <position position="130"/>
    </location>
    <ligand>
        <name>[4Fe-4S] cluster</name>
        <dbReference type="ChEBI" id="CHEBI:49883"/>
        <note>4Fe-4S-S-AdoMet</note>
    </ligand>
</feature>
<sequence length="358" mass="40074">MPDSTVPASIDERIPLLGKTADQMREQGPLSSLPAFRSRQVAHWLYSRGETRFSEMSDLSLDLRRTLDATYSLEPDPILTQRRAQDDEAVKFLLRLADGRNIETVLINSPNRRTICVSSQVGCAYGCDFCATAKMGPGRNLTVKEILSQLFAVRSFLEAESMGTLDNVVFMGMGEPLQNLDNVIGALRLMQDPDGIGLGWRRITVSTVGLVPQIRALADSDVPVRLAYSLSATTDETRTALMPVNKKYPFRDVFEAIRYFQAKRRIRATLEYVLLDGVNDTLEDATRLAAFARDLRCKVNLIVYNPHPLAPYRPSPHERIEAFMKTLYPLAPSVTLRYSRGRDILAACGQLSTQWDKG</sequence>
<dbReference type="PROSITE" id="PS51918">
    <property type="entry name" value="RADICAL_SAM"/>
    <property type="match status" value="1"/>
</dbReference>
<evidence type="ECO:0000256" key="13">
    <source>
        <dbReference type="HAMAP-Rule" id="MF_01849"/>
    </source>
</evidence>
<dbReference type="GO" id="GO:0030488">
    <property type="term" value="P:tRNA methylation"/>
    <property type="evidence" value="ECO:0007669"/>
    <property type="project" value="UniProtKB-UniRule"/>
</dbReference>
<dbReference type="SMART" id="SM00729">
    <property type="entry name" value="Elp3"/>
    <property type="match status" value="1"/>
</dbReference>
<dbReference type="GO" id="GO:0046872">
    <property type="term" value="F:metal ion binding"/>
    <property type="evidence" value="ECO:0007669"/>
    <property type="project" value="UniProtKB-KW"/>
</dbReference>
<evidence type="ECO:0000256" key="9">
    <source>
        <dbReference type="ARBA" id="ARBA00022723"/>
    </source>
</evidence>
<dbReference type="Gene3D" id="3.20.20.70">
    <property type="entry name" value="Aldolase class I"/>
    <property type="match status" value="1"/>
</dbReference>
<proteinExistence type="inferred from homology"/>
<comment type="caution">
    <text evidence="13">Lacks conserved residue(s) required for the propagation of feature annotation.</text>
</comment>
<name>A0A956NCS5_UNCEI</name>
<dbReference type="InterPro" id="IPR027492">
    <property type="entry name" value="RNA_MTrfase_RlmN"/>
</dbReference>
<dbReference type="HAMAP" id="MF_01849">
    <property type="entry name" value="RNA_methyltr_RlmN"/>
    <property type="match status" value="1"/>
</dbReference>
<dbReference type="NCBIfam" id="TIGR00048">
    <property type="entry name" value="rRNA_mod_RlmN"/>
    <property type="match status" value="1"/>
</dbReference>
<comment type="subcellular location">
    <subcellularLocation>
        <location evidence="1 13">Cytoplasm</location>
    </subcellularLocation>
</comment>
<feature type="binding site" evidence="13">
    <location>
        <position position="127"/>
    </location>
    <ligand>
        <name>[4Fe-4S] cluster</name>
        <dbReference type="ChEBI" id="CHEBI:49883"/>
        <note>4Fe-4S-S-AdoMet</note>
    </ligand>
</feature>
<dbReference type="InterPro" id="IPR040072">
    <property type="entry name" value="Methyltransferase_A"/>
</dbReference>
<evidence type="ECO:0000256" key="12">
    <source>
        <dbReference type="ARBA" id="ARBA00023157"/>
    </source>
</evidence>
<organism evidence="15 16">
    <name type="scientific">Eiseniibacteriota bacterium</name>
    <dbReference type="NCBI Taxonomy" id="2212470"/>
    <lineage>
        <taxon>Bacteria</taxon>
        <taxon>Candidatus Eiseniibacteriota</taxon>
    </lineage>
</organism>
<keyword evidence="10 13" id="KW-0408">Iron</keyword>
<dbReference type="AlphaFoldDB" id="A0A956NCS5"/>
<dbReference type="SFLD" id="SFLDS00029">
    <property type="entry name" value="Radical_SAM"/>
    <property type="match status" value="1"/>
</dbReference>
<keyword evidence="9 13" id="KW-0479">Metal-binding</keyword>
<evidence type="ECO:0000259" key="14">
    <source>
        <dbReference type="PROSITE" id="PS51918"/>
    </source>
</evidence>
<dbReference type="EMBL" id="JAGQHS010000007">
    <property type="protein sequence ID" value="MCA9754664.1"/>
    <property type="molecule type" value="Genomic_DNA"/>
</dbReference>
<dbReference type="Pfam" id="PF21016">
    <property type="entry name" value="RlmN_N"/>
    <property type="match status" value="1"/>
</dbReference>
<evidence type="ECO:0000256" key="1">
    <source>
        <dbReference type="ARBA" id="ARBA00004496"/>
    </source>
</evidence>
<evidence type="ECO:0000256" key="7">
    <source>
        <dbReference type="ARBA" id="ARBA00022691"/>
    </source>
</evidence>
<feature type="binding site" evidence="13">
    <location>
        <position position="123"/>
    </location>
    <ligand>
        <name>[4Fe-4S] cluster</name>
        <dbReference type="ChEBI" id="CHEBI:49883"/>
        <note>4Fe-4S-S-AdoMet</note>
    </ligand>
</feature>
<dbReference type="PANTHER" id="PTHR30544">
    <property type="entry name" value="23S RRNA METHYLTRANSFERASE"/>
    <property type="match status" value="1"/>
</dbReference>
<reference evidence="15" key="1">
    <citation type="submission" date="2020-04" db="EMBL/GenBank/DDBJ databases">
        <authorList>
            <person name="Zhang T."/>
        </authorList>
    </citation>
    <scope>NUCLEOTIDE SEQUENCE</scope>
    <source>
        <strain evidence="15">HKST-UBA02</strain>
    </source>
</reference>
<keyword evidence="3 13" id="KW-0963">Cytoplasm</keyword>
<dbReference type="InterPro" id="IPR048641">
    <property type="entry name" value="RlmN_N"/>
</dbReference>
<comment type="cofactor">
    <cofactor evidence="13">
        <name>[4Fe-4S] cluster</name>
        <dbReference type="ChEBI" id="CHEBI:49883"/>
    </cofactor>
    <text evidence="13">Binds 1 [4Fe-4S] cluster. The cluster is coordinated with 3 cysteines and an exchangeable S-adenosyl-L-methionine.</text>
</comment>
<reference evidence="15" key="2">
    <citation type="journal article" date="2021" name="Microbiome">
        <title>Successional dynamics and alternative stable states in a saline activated sludge microbial community over 9 years.</title>
        <authorList>
            <person name="Wang Y."/>
            <person name="Ye J."/>
            <person name="Ju F."/>
            <person name="Liu L."/>
            <person name="Boyd J.A."/>
            <person name="Deng Y."/>
            <person name="Parks D.H."/>
            <person name="Jiang X."/>
            <person name="Yin X."/>
            <person name="Woodcroft B.J."/>
            <person name="Tyson G.W."/>
            <person name="Hugenholtz P."/>
            <person name="Polz M.F."/>
            <person name="Zhang T."/>
        </authorList>
    </citation>
    <scope>NUCLEOTIDE SEQUENCE</scope>
    <source>
        <strain evidence="15">HKST-UBA02</strain>
    </source>
</reference>
<comment type="similarity">
    <text evidence="13">Belongs to the radical SAM superfamily. RlmN family.</text>
</comment>
<evidence type="ECO:0000256" key="8">
    <source>
        <dbReference type="ARBA" id="ARBA00022694"/>
    </source>
</evidence>